<evidence type="ECO:0000256" key="5">
    <source>
        <dbReference type="ARBA" id="ARBA00022723"/>
    </source>
</evidence>
<protein>
    <recommendedName>
        <fullName evidence="19">Metalloendopeptidase</fullName>
        <ecNumber evidence="19">3.4.24.-</ecNumber>
    </recommendedName>
</protein>
<evidence type="ECO:0000256" key="7">
    <source>
        <dbReference type="ARBA" id="ARBA00022801"/>
    </source>
</evidence>
<evidence type="ECO:0000259" key="21">
    <source>
        <dbReference type="PROSITE" id="PS51864"/>
    </source>
</evidence>
<feature type="binding site" evidence="18">
    <location>
        <position position="178"/>
    </location>
    <ligand>
        <name>Zn(2+)</name>
        <dbReference type="ChEBI" id="CHEBI:29105"/>
        <note>catalytic</note>
    </ligand>
</feature>
<evidence type="ECO:0000256" key="3">
    <source>
        <dbReference type="ARBA" id="ARBA00022490"/>
    </source>
</evidence>
<name>A0A9B0U3D6_CHRAS</name>
<dbReference type="InterPro" id="IPR024079">
    <property type="entry name" value="MetalloPept_cat_dom_sf"/>
</dbReference>
<keyword evidence="4 18" id="KW-0645">Protease</keyword>
<feature type="compositionally biased region" description="Polar residues" evidence="20">
    <location>
        <begin position="337"/>
        <end position="347"/>
    </location>
</feature>
<evidence type="ECO:0000256" key="4">
    <source>
        <dbReference type="ARBA" id="ARBA00022670"/>
    </source>
</evidence>
<dbReference type="FunFam" id="3.40.390.10:FF:000036">
    <property type="entry name" value="Metalloendopeptidase"/>
    <property type="match status" value="1"/>
</dbReference>
<dbReference type="PANTHER" id="PTHR10127">
    <property type="entry name" value="DISCOIDIN, CUB, EGF, LAMININ , AND ZINC METALLOPROTEASE DOMAIN CONTAINING"/>
    <property type="match status" value="1"/>
</dbReference>
<comment type="caution">
    <text evidence="18">Lacks conserved residue(s) required for the propagation of feature annotation.</text>
</comment>
<keyword evidence="14" id="KW-0968">Cytoplasmic vesicle</keyword>
<evidence type="ECO:0000256" key="16">
    <source>
        <dbReference type="ARBA" id="ARBA00057258"/>
    </source>
</evidence>
<keyword evidence="22" id="KW-1185">Reference proteome</keyword>
<dbReference type="GO" id="GO:0060473">
    <property type="term" value="C:cortical granule"/>
    <property type="evidence" value="ECO:0007669"/>
    <property type="project" value="UniProtKB-SubCell"/>
</dbReference>
<dbReference type="SMART" id="SM00235">
    <property type="entry name" value="ZnMc"/>
    <property type="match status" value="1"/>
</dbReference>
<dbReference type="PANTHER" id="PTHR10127:SF855">
    <property type="entry name" value="ASTACIN-LIKE METALLOENDOPEPTIDASE"/>
    <property type="match status" value="1"/>
</dbReference>
<dbReference type="GO" id="GO:0007338">
    <property type="term" value="P:single fertilization"/>
    <property type="evidence" value="ECO:0007669"/>
    <property type="project" value="UniProtKB-KW"/>
</dbReference>
<dbReference type="GO" id="GO:0008270">
    <property type="term" value="F:zinc ion binding"/>
    <property type="evidence" value="ECO:0007669"/>
    <property type="project" value="UniProtKB-UniRule"/>
</dbReference>
<evidence type="ECO:0000256" key="6">
    <source>
        <dbReference type="ARBA" id="ARBA00022729"/>
    </source>
</evidence>
<feature type="compositionally biased region" description="Low complexity" evidence="20">
    <location>
        <begin position="293"/>
        <end position="302"/>
    </location>
</feature>
<evidence type="ECO:0000256" key="8">
    <source>
        <dbReference type="ARBA" id="ARBA00022833"/>
    </source>
</evidence>
<dbReference type="AlphaFoldDB" id="A0A9B0U3D6"/>
<dbReference type="PROSITE" id="PS51864">
    <property type="entry name" value="ASTACIN"/>
    <property type="match status" value="1"/>
</dbReference>
<keyword evidence="10" id="KW-0472">Membrane</keyword>
<keyword evidence="6 19" id="KW-0732">Signal</keyword>
<comment type="subunit">
    <text evidence="17">Interacts (via N-terminal domain) with SPACA3; the interaction occurs during fertilization.</text>
</comment>
<evidence type="ECO:0000256" key="1">
    <source>
        <dbReference type="ARBA" id="ARBA00004236"/>
    </source>
</evidence>
<comment type="function">
    <text evidence="16">Oocyte-specific oolemmal receptor involved in sperm and egg adhesion and fertilization. Plays a role in the polyspermy inhibition. Probably acts as a protease for the post-fertilization cleavage of ZP2. Cleaves the sperm-binding ZP2 at the surface of the zona pellucida after fertilization and cortical granule exocytosis, rendering the zona pellucida unable to support further sperm binding.</text>
</comment>
<keyword evidence="11" id="KW-0865">Zymogen</keyword>
<evidence type="ECO:0000313" key="23">
    <source>
        <dbReference type="RefSeq" id="XP_006873613.1"/>
    </source>
</evidence>
<gene>
    <name evidence="23" type="primary">ASTL</name>
</gene>
<dbReference type="OrthoDB" id="291007at2759"/>
<evidence type="ECO:0000256" key="11">
    <source>
        <dbReference type="ARBA" id="ARBA00023145"/>
    </source>
</evidence>
<feature type="active site" evidence="18">
    <location>
        <position position="179"/>
    </location>
</feature>
<keyword evidence="2" id="KW-1003">Cell membrane</keyword>
<reference evidence="23" key="1">
    <citation type="submission" date="2025-08" db="UniProtKB">
        <authorList>
            <consortium name="RefSeq"/>
        </authorList>
    </citation>
    <scope>IDENTIFICATION</scope>
    <source>
        <tissue evidence="23">Spleen</tissue>
    </source>
</reference>
<evidence type="ECO:0000256" key="14">
    <source>
        <dbReference type="ARBA" id="ARBA00023329"/>
    </source>
</evidence>
<evidence type="ECO:0000256" key="19">
    <source>
        <dbReference type="RuleBase" id="RU361183"/>
    </source>
</evidence>
<proteinExistence type="predicted"/>
<accession>A0A9B0U3D6</accession>
<evidence type="ECO:0000256" key="2">
    <source>
        <dbReference type="ARBA" id="ARBA00022475"/>
    </source>
</evidence>
<dbReference type="GO" id="GO:0004222">
    <property type="term" value="F:metalloendopeptidase activity"/>
    <property type="evidence" value="ECO:0007669"/>
    <property type="project" value="UniProtKB-UniRule"/>
</dbReference>
<feature type="binding site" evidence="18">
    <location>
        <position position="182"/>
    </location>
    <ligand>
        <name>Zn(2+)</name>
        <dbReference type="ChEBI" id="CHEBI:29105"/>
        <note>catalytic</note>
    </ligand>
</feature>
<feature type="region of interest" description="Disordered" evidence="20">
    <location>
        <begin position="283"/>
        <end position="302"/>
    </location>
</feature>
<feature type="binding site" evidence="18">
    <location>
        <position position="188"/>
    </location>
    <ligand>
        <name>Zn(2+)</name>
        <dbReference type="ChEBI" id="CHEBI:29105"/>
        <note>catalytic</note>
    </ligand>
</feature>
<comment type="subcellular location">
    <subcellularLocation>
        <location evidence="1">Cell membrane</location>
    </subcellularLocation>
    <subcellularLocation>
        <location evidence="15">Cytoplasmic vesicle</location>
        <location evidence="15">Secretory vesicle</location>
        <location evidence="15">Cortical granule</location>
    </subcellularLocation>
</comment>
<feature type="signal peptide" evidence="19">
    <location>
        <begin position="1"/>
        <end position="24"/>
    </location>
</feature>
<evidence type="ECO:0000256" key="17">
    <source>
        <dbReference type="ARBA" id="ARBA00065652"/>
    </source>
</evidence>
<dbReference type="EC" id="3.4.24.-" evidence="19"/>
<dbReference type="InterPro" id="IPR006026">
    <property type="entry name" value="Peptidase_Metallo"/>
</dbReference>
<dbReference type="Proteomes" id="UP000504623">
    <property type="component" value="Unplaced"/>
</dbReference>
<dbReference type="SUPFAM" id="SSF55486">
    <property type="entry name" value="Metalloproteases ('zincins'), catalytic domain"/>
    <property type="match status" value="1"/>
</dbReference>
<evidence type="ECO:0000256" key="18">
    <source>
        <dbReference type="PROSITE-ProRule" id="PRU01211"/>
    </source>
</evidence>
<dbReference type="CTD" id="431705"/>
<dbReference type="Gene3D" id="3.40.390.10">
    <property type="entry name" value="Collagenase (Catalytic Domain)"/>
    <property type="match status" value="1"/>
</dbReference>
<feature type="region of interest" description="Disordered" evidence="20">
    <location>
        <begin position="386"/>
        <end position="406"/>
    </location>
</feature>
<dbReference type="PRINTS" id="PR00480">
    <property type="entry name" value="ASTACIN"/>
</dbReference>
<keyword evidence="12" id="KW-1015">Disulfide bond</keyword>
<keyword evidence="5 18" id="KW-0479">Metal-binding</keyword>
<keyword evidence="8 18" id="KW-0862">Zinc</keyword>
<evidence type="ECO:0000256" key="12">
    <source>
        <dbReference type="ARBA" id="ARBA00023157"/>
    </source>
</evidence>
<evidence type="ECO:0000256" key="20">
    <source>
        <dbReference type="SAM" id="MobiDB-lite"/>
    </source>
</evidence>
<keyword evidence="13" id="KW-0278">Fertilization</keyword>
<sequence>MGNDTGLWTWVLALLFCLPGLILGAPSTSSCLGVCDTNSPEEMQESWDKDIPAINQGLIPEETPESSFLLEGDIIRPSPFRLLSAASNKWSKSSSGFVEIPFLLSSEYNELSRQVILKAFAEFEHLTCIRFVSYEGQRDFISIVPMSGCFSNVGRSGGMQVVSLAPACLQRGPGIVLHELMHVLGFWHEHARADRDRYIRVNWNEILPGYEVNFLKARSSNMLVPYDYSSIMHYGRLAFSRRGIPTILPLWEPSVHIGQRWNLSALDVKRVLRLYDCRTSGPSDKGRGFQANSSGRSSTPSPRTYLQRFLEALLVESRSPHASGSKTGGQRVAVGSGENSPGQEPSPQQFIIEAPAELPQAPVSTSSSMFGADALGIVLEQPQLAQVPTVPSSPSLEAEESQPGPVQAALGSPALAGGHVPGNHFRGMPRGQSCGFCPQFSGRDLLFLLVKGLEFATICQNTKPLAESQIWVLSSRPGEWSYLDNLQMHQPYVPVSSLFPPHSPSHSPATAGCLQTRLQTRARELGGLLGLRVSSENGSRTHQLAPCPTVCPAATWWEDATLPWSSAEKGRQQDYLENFSGADDKDTGSQWERM</sequence>
<evidence type="ECO:0000256" key="13">
    <source>
        <dbReference type="ARBA" id="ARBA00023279"/>
    </source>
</evidence>
<dbReference type="RefSeq" id="XP_006873613.1">
    <property type="nucleotide sequence ID" value="XM_006873551.1"/>
</dbReference>
<keyword evidence="3" id="KW-0963">Cytoplasm</keyword>
<dbReference type="GO" id="GO:0005886">
    <property type="term" value="C:plasma membrane"/>
    <property type="evidence" value="ECO:0007669"/>
    <property type="project" value="UniProtKB-SubCell"/>
</dbReference>
<organism evidence="22 23">
    <name type="scientific">Chrysochloris asiatica</name>
    <name type="common">Cape golden mole</name>
    <dbReference type="NCBI Taxonomy" id="185453"/>
    <lineage>
        <taxon>Eukaryota</taxon>
        <taxon>Metazoa</taxon>
        <taxon>Chordata</taxon>
        <taxon>Craniata</taxon>
        <taxon>Vertebrata</taxon>
        <taxon>Euteleostomi</taxon>
        <taxon>Mammalia</taxon>
        <taxon>Eutheria</taxon>
        <taxon>Afrotheria</taxon>
        <taxon>Chrysochloridae</taxon>
        <taxon>Chrysochlorinae</taxon>
        <taxon>Chrysochloris</taxon>
    </lineage>
</organism>
<dbReference type="Pfam" id="PF01400">
    <property type="entry name" value="Astacin"/>
    <property type="match status" value="1"/>
</dbReference>
<keyword evidence="9 18" id="KW-0482">Metalloprotease</keyword>
<dbReference type="InterPro" id="IPR001506">
    <property type="entry name" value="Peptidase_M12A"/>
</dbReference>
<feature type="compositionally biased region" description="Polar residues" evidence="20">
    <location>
        <begin position="386"/>
        <end position="395"/>
    </location>
</feature>
<dbReference type="GeneID" id="102827593"/>
<feature type="region of interest" description="Disordered" evidence="20">
    <location>
        <begin position="317"/>
        <end position="347"/>
    </location>
</feature>
<evidence type="ECO:0000256" key="10">
    <source>
        <dbReference type="ARBA" id="ARBA00023136"/>
    </source>
</evidence>
<keyword evidence="7 18" id="KW-0378">Hydrolase</keyword>
<comment type="cofactor">
    <cofactor evidence="18 19">
        <name>Zn(2+)</name>
        <dbReference type="ChEBI" id="CHEBI:29105"/>
    </cofactor>
    <text evidence="18 19">Binds 1 zinc ion per subunit.</text>
</comment>
<evidence type="ECO:0000313" key="22">
    <source>
        <dbReference type="Proteomes" id="UP000504623"/>
    </source>
</evidence>
<dbReference type="GO" id="GO:0006508">
    <property type="term" value="P:proteolysis"/>
    <property type="evidence" value="ECO:0007669"/>
    <property type="project" value="UniProtKB-KW"/>
</dbReference>
<evidence type="ECO:0000256" key="9">
    <source>
        <dbReference type="ARBA" id="ARBA00023049"/>
    </source>
</evidence>
<feature type="domain" description="Peptidase M12A" evidence="21">
    <location>
        <begin position="81"/>
        <end position="278"/>
    </location>
</feature>
<feature type="chain" id="PRO_5039743690" description="Metalloendopeptidase" evidence="19">
    <location>
        <begin position="25"/>
        <end position="594"/>
    </location>
</feature>
<evidence type="ECO:0000256" key="15">
    <source>
        <dbReference type="ARBA" id="ARBA00037865"/>
    </source>
</evidence>